<sequence>MAFITAKILLLFSVLSLLQFNLCIGQNVKGGYWFPESGFAASDIDSNLFTHLFCAFANLDPQTYQLTISSTNNASFAQFTKTVQLKNPSVKTLLSIGGGSANKTVFASMAAQSTSRKAFIDSSIKLARYYGFLGLDLDWEYPQAASDMVNLGSLLKEWRTAVAAEATTSGKVALNLTAAVYLAPTLNDLKYPVQSINSNLDWINVMAYDFYDPSWYKFTNSHAALYDPSGQVSGSYGVGAWSQAGVNAKKLVLGLPFYGYAWRLVNANNHGLLAPANGPASADNGAMGYRQIKNFIAQNKAAIVYNSTIVTNYCYAGTTWIGYDDSQSINDKVLYAKQKGLLGYFAWHVGVDNNWALSQQAKQSWGA</sequence>
<dbReference type="Proteomes" id="UP001604336">
    <property type="component" value="Unassembled WGS sequence"/>
</dbReference>
<dbReference type="InterPro" id="IPR050314">
    <property type="entry name" value="Glycosyl_Hydrlase_18"/>
</dbReference>
<gene>
    <name evidence="3" type="ORF">Adt_34157</name>
</gene>
<keyword evidence="4" id="KW-1185">Reference proteome</keyword>
<accession>A0ABD1QYA4</accession>
<dbReference type="AlphaFoldDB" id="A0ABD1QYA4"/>
<dbReference type="Pfam" id="PF00704">
    <property type="entry name" value="Glyco_hydro_18"/>
    <property type="match status" value="1"/>
</dbReference>
<dbReference type="Gene3D" id="3.20.20.80">
    <property type="entry name" value="Glycosidases"/>
    <property type="match status" value="1"/>
</dbReference>
<dbReference type="Gene3D" id="3.10.50.10">
    <property type="match status" value="1"/>
</dbReference>
<keyword evidence="1" id="KW-0732">Signal</keyword>
<dbReference type="SMART" id="SM00636">
    <property type="entry name" value="Glyco_18"/>
    <property type="match status" value="1"/>
</dbReference>
<evidence type="ECO:0000259" key="2">
    <source>
        <dbReference type="PROSITE" id="PS51910"/>
    </source>
</evidence>
<name>A0ABD1QYA4_9LAMI</name>
<dbReference type="InterPro" id="IPR011583">
    <property type="entry name" value="Chitinase_II/V-like_cat"/>
</dbReference>
<dbReference type="GO" id="GO:0016787">
    <property type="term" value="F:hydrolase activity"/>
    <property type="evidence" value="ECO:0007669"/>
    <property type="project" value="UniProtKB-KW"/>
</dbReference>
<proteinExistence type="predicted"/>
<dbReference type="SUPFAM" id="SSF51445">
    <property type="entry name" value="(Trans)glycosidases"/>
    <property type="match status" value="1"/>
</dbReference>
<feature type="domain" description="GH18" evidence="2">
    <location>
        <begin position="27"/>
        <end position="367"/>
    </location>
</feature>
<dbReference type="FunFam" id="3.20.20.80:FF:000091">
    <property type="entry name" value="Class V chitinase CHIT5"/>
    <property type="match status" value="1"/>
</dbReference>
<dbReference type="PANTHER" id="PTHR11177">
    <property type="entry name" value="CHITINASE"/>
    <property type="match status" value="1"/>
</dbReference>
<feature type="chain" id="PRO_5044873779" evidence="1">
    <location>
        <begin position="26"/>
        <end position="367"/>
    </location>
</feature>
<dbReference type="PROSITE" id="PS51910">
    <property type="entry name" value="GH18_2"/>
    <property type="match status" value="1"/>
</dbReference>
<organism evidence="3 4">
    <name type="scientific">Abeliophyllum distichum</name>
    <dbReference type="NCBI Taxonomy" id="126358"/>
    <lineage>
        <taxon>Eukaryota</taxon>
        <taxon>Viridiplantae</taxon>
        <taxon>Streptophyta</taxon>
        <taxon>Embryophyta</taxon>
        <taxon>Tracheophyta</taxon>
        <taxon>Spermatophyta</taxon>
        <taxon>Magnoliopsida</taxon>
        <taxon>eudicotyledons</taxon>
        <taxon>Gunneridae</taxon>
        <taxon>Pentapetalae</taxon>
        <taxon>asterids</taxon>
        <taxon>lamiids</taxon>
        <taxon>Lamiales</taxon>
        <taxon>Oleaceae</taxon>
        <taxon>Forsythieae</taxon>
        <taxon>Abeliophyllum</taxon>
    </lineage>
</organism>
<reference evidence="4" key="1">
    <citation type="submission" date="2024-07" db="EMBL/GenBank/DDBJ databases">
        <title>Two chromosome-level genome assemblies of Korean endemic species Abeliophyllum distichum and Forsythia ovata (Oleaceae).</title>
        <authorList>
            <person name="Jang H."/>
        </authorList>
    </citation>
    <scope>NUCLEOTIDE SEQUENCE [LARGE SCALE GENOMIC DNA]</scope>
</reference>
<dbReference type="InterPro" id="IPR029070">
    <property type="entry name" value="Chitinase_insertion_sf"/>
</dbReference>
<dbReference type="EMBL" id="JBFOLK010000010">
    <property type="protein sequence ID" value="KAL2481191.1"/>
    <property type="molecule type" value="Genomic_DNA"/>
</dbReference>
<evidence type="ECO:0000313" key="4">
    <source>
        <dbReference type="Proteomes" id="UP001604336"/>
    </source>
</evidence>
<dbReference type="InterPro" id="IPR001223">
    <property type="entry name" value="Glyco_hydro18_cat"/>
</dbReference>
<dbReference type="FunFam" id="3.10.50.10:FF:000015">
    <property type="entry name" value="Chitotriosidase-1"/>
    <property type="match status" value="1"/>
</dbReference>
<comment type="caution">
    <text evidence="3">The sequence shown here is derived from an EMBL/GenBank/DDBJ whole genome shotgun (WGS) entry which is preliminary data.</text>
</comment>
<evidence type="ECO:0000256" key="1">
    <source>
        <dbReference type="SAM" id="SignalP"/>
    </source>
</evidence>
<dbReference type="PANTHER" id="PTHR11177:SF383">
    <property type="entry name" value="GLYCOSYL HYDROLASE FAMILY PROTEIN WITH CHITINASE INSERTION DOMAIN-CONTAINING PROTEIN"/>
    <property type="match status" value="1"/>
</dbReference>
<evidence type="ECO:0000313" key="3">
    <source>
        <dbReference type="EMBL" id="KAL2481191.1"/>
    </source>
</evidence>
<keyword evidence="3" id="KW-0378">Hydrolase</keyword>
<protein>
    <submittedName>
        <fullName evidence="3">Glycosyl hydrolase family protein with chitinase insertion domain</fullName>
    </submittedName>
</protein>
<feature type="signal peptide" evidence="1">
    <location>
        <begin position="1"/>
        <end position="25"/>
    </location>
</feature>
<dbReference type="InterPro" id="IPR017853">
    <property type="entry name" value="GH"/>
</dbReference>
<dbReference type="CDD" id="cd02879">
    <property type="entry name" value="GH18_plant_chitinase_class_V"/>
    <property type="match status" value="1"/>
</dbReference>
<dbReference type="SUPFAM" id="SSF54556">
    <property type="entry name" value="Chitinase insertion domain"/>
    <property type="match status" value="1"/>
</dbReference>